<reference evidence="4" key="1">
    <citation type="submission" date="2018-02" db="EMBL/GenBank/DDBJ databases">
        <authorList>
            <person name="Clavel T."/>
            <person name="Strowig T."/>
        </authorList>
    </citation>
    <scope>NUCLEOTIDE SEQUENCE [LARGE SCALE GENOMIC DNA]</scope>
    <source>
        <strain evidence="4">DSM 103720</strain>
    </source>
</reference>
<organism evidence="3 4">
    <name type="scientific">Duncaniella muris</name>
    <dbReference type="NCBI Taxonomy" id="2094150"/>
    <lineage>
        <taxon>Bacteria</taxon>
        <taxon>Pseudomonadati</taxon>
        <taxon>Bacteroidota</taxon>
        <taxon>Bacteroidia</taxon>
        <taxon>Bacteroidales</taxon>
        <taxon>Muribaculaceae</taxon>
        <taxon>Duncaniella</taxon>
    </lineage>
</organism>
<name>A0A2V1IKB0_9BACT</name>
<dbReference type="Pfam" id="PF01841">
    <property type="entry name" value="Transglut_core"/>
    <property type="match status" value="1"/>
</dbReference>
<dbReference type="SUPFAM" id="SSF54001">
    <property type="entry name" value="Cysteine proteinases"/>
    <property type="match status" value="1"/>
</dbReference>
<dbReference type="Gene3D" id="3.10.620.30">
    <property type="match status" value="1"/>
</dbReference>
<sequence>MLKKLLPIALLLTCHTFATHAAKPDENVVITSGIEEYRFVQGKNGPEIKHSTTLEYQATRRSERIRPHIFHSNIISLDKASGGKAQYRNANSPTVFHDDSKVCYFDILLDRKDRKAKVQFRRTFTDGAHFTGVFPSEEYPVRSKQIVFHIPASLPAIELVDRHFPASGITRDDRTAPDGSRTITYNVSSLPEIPDDTHQPSALSALPHIMVRGYFPDCDSLYRYHRPMLDVDTVIAGASATVAGLTDGAKDRLEAIGRIYRHVQQNIRYVAFEAGEAAYRPDTPAEVMRKRYGDCKGMSLLLATLLNRAGIEASIAAVGTDVIPFRIAEAPSLAATNHMICIVPDGDSWLFLDPTHEQISARHIPEWIRGKDAMMFTSEGYRMIEIPSTSPVASADILNYNYRLTPDGLSGIAYRHYSEDMAEHFIKSYAEVPGQHLNELLAKALVPTQRAAVPADSIIYKKDTPGEITFWAPILNTAALTEADNTIYIDMNTSGDPLTSRIDTDERRSDYQFPMTGLIKRRTTVMIPENVDVTLPDNYRHEGPIADFSCIFSREGQKINMTKTLLLHTARLPLQEIPDWNKAVSTWNEACNQQIEIRLRN</sequence>
<feature type="signal peptide" evidence="1">
    <location>
        <begin position="1"/>
        <end position="21"/>
    </location>
</feature>
<dbReference type="GeneID" id="82525909"/>
<keyword evidence="1" id="KW-0732">Signal</keyword>
<feature type="domain" description="Transglutaminase-like" evidence="2">
    <location>
        <begin position="241"/>
        <end position="316"/>
    </location>
</feature>
<feature type="chain" id="PRO_5015930176" evidence="1">
    <location>
        <begin position="22"/>
        <end position="601"/>
    </location>
</feature>
<proteinExistence type="predicted"/>
<dbReference type="Gene3D" id="2.60.40.3140">
    <property type="match status" value="1"/>
</dbReference>
<dbReference type="RefSeq" id="WP_107032059.1">
    <property type="nucleotide sequence ID" value="NZ_CARXIO010000022.1"/>
</dbReference>
<evidence type="ECO:0000313" key="4">
    <source>
        <dbReference type="Proteomes" id="UP000244905"/>
    </source>
</evidence>
<accession>A0A2V1IKB0</accession>
<dbReference type="InterPro" id="IPR002931">
    <property type="entry name" value="Transglutaminase-like"/>
</dbReference>
<dbReference type="AlphaFoldDB" id="A0A2V1IKB0"/>
<dbReference type="Gene3D" id="2.60.120.1130">
    <property type="match status" value="1"/>
</dbReference>
<evidence type="ECO:0000313" key="3">
    <source>
        <dbReference type="EMBL" id="PWB02594.1"/>
    </source>
</evidence>
<evidence type="ECO:0000256" key="1">
    <source>
        <dbReference type="SAM" id="SignalP"/>
    </source>
</evidence>
<protein>
    <submittedName>
        <fullName evidence="3">Transglutaminase domain-containing protein</fullName>
    </submittedName>
</protein>
<keyword evidence="4" id="KW-1185">Reference proteome</keyword>
<dbReference type="EMBL" id="PUEC01000011">
    <property type="protein sequence ID" value="PWB02594.1"/>
    <property type="molecule type" value="Genomic_DNA"/>
</dbReference>
<comment type="caution">
    <text evidence="3">The sequence shown here is derived from an EMBL/GenBank/DDBJ whole genome shotgun (WGS) entry which is preliminary data.</text>
</comment>
<gene>
    <name evidence="3" type="ORF">C5O23_06075</name>
</gene>
<dbReference type="InterPro" id="IPR038765">
    <property type="entry name" value="Papain-like_cys_pep_sf"/>
</dbReference>
<dbReference type="Proteomes" id="UP000244905">
    <property type="component" value="Unassembled WGS sequence"/>
</dbReference>
<evidence type="ECO:0000259" key="2">
    <source>
        <dbReference type="Pfam" id="PF01841"/>
    </source>
</evidence>